<evidence type="ECO:0000259" key="1">
    <source>
        <dbReference type="PROSITE" id="PS51192"/>
    </source>
</evidence>
<dbReference type="Gene3D" id="3.40.50.300">
    <property type="entry name" value="P-loop containing nucleotide triphosphate hydrolases"/>
    <property type="match status" value="1"/>
</dbReference>
<feature type="domain" description="Helicase ATP-binding" evidence="1">
    <location>
        <begin position="17"/>
        <end position="171"/>
    </location>
</feature>
<reference evidence="2" key="1">
    <citation type="journal article" date="2014" name="Front. Microbiol.">
        <title>High frequency of phylogenetically diverse reductive dehalogenase-homologous genes in deep subseafloor sedimentary metagenomes.</title>
        <authorList>
            <person name="Kawai M."/>
            <person name="Futagami T."/>
            <person name="Toyoda A."/>
            <person name="Takaki Y."/>
            <person name="Nishi S."/>
            <person name="Hori S."/>
            <person name="Arai W."/>
            <person name="Tsubouchi T."/>
            <person name="Morono Y."/>
            <person name="Uchiyama I."/>
            <person name="Ito T."/>
            <person name="Fujiyama A."/>
            <person name="Inagaki F."/>
            <person name="Takami H."/>
        </authorList>
    </citation>
    <scope>NUCLEOTIDE SEQUENCE</scope>
    <source>
        <strain evidence="2">Expedition CK06-06</strain>
    </source>
</reference>
<dbReference type="SMART" id="SM00487">
    <property type="entry name" value="DEXDc"/>
    <property type="match status" value="1"/>
</dbReference>
<feature type="non-terminal residue" evidence="2">
    <location>
        <position position="276"/>
    </location>
</feature>
<organism evidence="2">
    <name type="scientific">marine sediment metagenome</name>
    <dbReference type="NCBI Taxonomy" id="412755"/>
    <lineage>
        <taxon>unclassified sequences</taxon>
        <taxon>metagenomes</taxon>
        <taxon>ecological metagenomes</taxon>
    </lineage>
</organism>
<comment type="caution">
    <text evidence="2">The sequence shown here is derived from an EMBL/GenBank/DDBJ whole genome shotgun (WGS) entry which is preliminary data.</text>
</comment>
<sequence>VYRILSDYQRDGYRQLLHIAGKYGGALLCDGVGLGKTFIALMLIERLVYERKRVAVFVPKSTRDAIWEVLIKQYIPNARGLFGNLVVIYNHTDLLRVATHDRDFPAEMDQIRDQCDAIIVDEAHHFRNLSSKRNQKLFELAANKLVFLLTATPINNSLFDLQHLMEFFTRRDDNRYAHLGINSIRGHLIQKEKAIEAMMGMAESEEAVMADFDVVAAERILRDDTLFRETVVQRSRAYVRKREQFSETTVEFPERQPPNVGGYSLKETYGRLLGEL</sequence>
<dbReference type="SUPFAM" id="SSF52540">
    <property type="entry name" value="P-loop containing nucleoside triphosphate hydrolases"/>
    <property type="match status" value="1"/>
</dbReference>
<dbReference type="InterPro" id="IPR027417">
    <property type="entry name" value="P-loop_NTPase"/>
</dbReference>
<accession>X0SXE7</accession>
<feature type="non-terminal residue" evidence="2">
    <location>
        <position position="1"/>
    </location>
</feature>
<proteinExistence type="predicted"/>
<dbReference type="PROSITE" id="PS51192">
    <property type="entry name" value="HELICASE_ATP_BIND_1"/>
    <property type="match status" value="1"/>
</dbReference>
<dbReference type="GO" id="GO:0005524">
    <property type="term" value="F:ATP binding"/>
    <property type="evidence" value="ECO:0007669"/>
    <property type="project" value="InterPro"/>
</dbReference>
<protein>
    <recommendedName>
        <fullName evidence="1">Helicase ATP-binding domain-containing protein</fullName>
    </recommendedName>
</protein>
<dbReference type="AlphaFoldDB" id="X0SXE7"/>
<gene>
    <name evidence="2" type="ORF">S01H1_30490</name>
</gene>
<dbReference type="Pfam" id="PF00176">
    <property type="entry name" value="SNF2-rel_dom"/>
    <property type="match status" value="1"/>
</dbReference>
<evidence type="ECO:0000313" key="2">
    <source>
        <dbReference type="EMBL" id="GAF85883.1"/>
    </source>
</evidence>
<name>X0SXE7_9ZZZZ</name>
<dbReference type="EMBL" id="BARS01018766">
    <property type="protein sequence ID" value="GAF85883.1"/>
    <property type="molecule type" value="Genomic_DNA"/>
</dbReference>
<dbReference type="PANTHER" id="PTHR10799">
    <property type="entry name" value="SNF2/RAD54 HELICASE FAMILY"/>
    <property type="match status" value="1"/>
</dbReference>
<dbReference type="InterPro" id="IPR014001">
    <property type="entry name" value="Helicase_ATP-bd"/>
</dbReference>
<dbReference type="InterPro" id="IPR000330">
    <property type="entry name" value="SNF2_N"/>
</dbReference>